<dbReference type="EMBL" id="FNLF01000002">
    <property type="protein sequence ID" value="SDR29176.1"/>
    <property type="molecule type" value="Genomic_DNA"/>
</dbReference>
<name>A0A1H1HVT3_9ACTN</name>
<keyword evidence="2" id="KW-0812">Transmembrane</keyword>
<feature type="transmembrane region" description="Helical" evidence="2">
    <location>
        <begin position="159"/>
        <end position="181"/>
    </location>
</feature>
<protein>
    <recommendedName>
        <fullName evidence="5">DUF998 domain-containing protein</fullName>
    </recommendedName>
</protein>
<sequence>MRRARLILLAGTVLYSAWLIAPLLGSRLSPLYSYVSEAGAAGQPNAAFFRATDLLAGTAFVVAAALALRAARPVPRLALIALAGLLILGAATMGDALLPLSCTPTADAACAARESSGLVPWTHVGHAVSSGIAGFGGVVAVLGWGLWRRSGADGRTPGFDGARLALGLGALHLLATAWTLAAMLEPALYLGLAQRTQVLTLTLWLALLASSPRAQRHAAPTPAGRDTPRSPRRSAAAAGPSRPDRRAG</sequence>
<dbReference type="AlphaFoldDB" id="A0A1H1HVT3"/>
<dbReference type="Proteomes" id="UP000183053">
    <property type="component" value="Unassembled WGS sequence"/>
</dbReference>
<dbReference type="STRING" id="47312.SAMN04489765_4617"/>
<accession>A0A1H1HVT3</accession>
<evidence type="ECO:0000313" key="3">
    <source>
        <dbReference type="EMBL" id="SDR29176.1"/>
    </source>
</evidence>
<dbReference type="InterPro" id="IPR009339">
    <property type="entry name" value="DUF998"/>
</dbReference>
<reference evidence="4" key="1">
    <citation type="submission" date="2016-10" db="EMBL/GenBank/DDBJ databases">
        <authorList>
            <person name="Varghese N."/>
            <person name="Submissions S."/>
        </authorList>
    </citation>
    <scope>NUCLEOTIDE SEQUENCE [LARGE SCALE GENOMIC DNA]</scope>
    <source>
        <strain evidence="4">DSM 44142</strain>
    </source>
</reference>
<keyword evidence="2" id="KW-1133">Transmembrane helix</keyword>
<evidence type="ECO:0008006" key="5">
    <source>
        <dbReference type="Google" id="ProtNLM"/>
    </source>
</evidence>
<keyword evidence="4" id="KW-1185">Reference proteome</keyword>
<feature type="transmembrane region" description="Helical" evidence="2">
    <location>
        <begin position="49"/>
        <end position="68"/>
    </location>
</feature>
<keyword evidence="2" id="KW-0472">Membrane</keyword>
<evidence type="ECO:0000313" key="4">
    <source>
        <dbReference type="Proteomes" id="UP000183053"/>
    </source>
</evidence>
<evidence type="ECO:0000256" key="1">
    <source>
        <dbReference type="SAM" id="MobiDB-lite"/>
    </source>
</evidence>
<evidence type="ECO:0000256" key="2">
    <source>
        <dbReference type="SAM" id="Phobius"/>
    </source>
</evidence>
<feature type="transmembrane region" description="Helical" evidence="2">
    <location>
        <begin position="127"/>
        <end position="147"/>
    </location>
</feature>
<feature type="region of interest" description="Disordered" evidence="1">
    <location>
        <begin position="212"/>
        <end position="248"/>
    </location>
</feature>
<dbReference type="Pfam" id="PF06197">
    <property type="entry name" value="DUF998"/>
    <property type="match status" value="1"/>
</dbReference>
<organism evidence="3 4">
    <name type="scientific">Tsukamurella pulmonis</name>
    <dbReference type="NCBI Taxonomy" id="47312"/>
    <lineage>
        <taxon>Bacteria</taxon>
        <taxon>Bacillati</taxon>
        <taxon>Actinomycetota</taxon>
        <taxon>Actinomycetes</taxon>
        <taxon>Mycobacteriales</taxon>
        <taxon>Tsukamurellaceae</taxon>
        <taxon>Tsukamurella</taxon>
    </lineage>
</organism>
<feature type="transmembrane region" description="Helical" evidence="2">
    <location>
        <begin position="77"/>
        <end position="98"/>
    </location>
</feature>
<proteinExistence type="predicted"/>
<gene>
    <name evidence="3" type="ORF">SAMN04489765_4617</name>
</gene>